<keyword evidence="3" id="KW-1185">Reference proteome</keyword>
<keyword evidence="1" id="KW-0472">Membrane</keyword>
<name>A0A9P0MTD4_NEZVI</name>
<feature type="transmembrane region" description="Helical" evidence="1">
    <location>
        <begin position="12"/>
        <end position="32"/>
    </location>
</feature>
<organism evidence="2 3">
    <name type="scientific">Nezara viridula</name>
    <name type="common">Southern green stink bug</name>
    <name type="synonym">Cimex viridulus</name>
    <dbReference type="NCBI Taxonomy" id="85310"/>
    <lineage>
        <taxon>Eukaryota</taxon>
        <taxon>Metazoa</taxon>
        <taxon>Ecdysozoa</taxon>
        <taxon>Arthropoda</taxon>
        <taxon>Hexapoda</taxon>
        <taxon>Insecta</taxon>
        <taxon>Pterygota</taxon>
        <taxon>Neoptera</taxon>
        <taxon>Paraneoptera</taxon>
        <taxon>Hemiptera</taxon>
        <taxon>Heteroptera</taxon>
        <taxon>Panheteroptera</taxon>
        <taxon>Pentatomomorpha</taxon>
        <taxon>Pentatomoidea</taxon>
        <taxon>Pentatomidae</taxon>
        <taxon>Pentatominae</taxon>
        <taxon>Nezara</taxon>
    </lineage>
</organism>
<evidence type="ECO:0000313" key="2">
    <source>
        <dbReference type="EMBL" id="CAH1401877.1"/>
    </source>
</evidence>
<keyword evidence="1" id="KW-1133">Transmembrane helix</keyword>
<dbReference type="AlphaFoldDB" id="A0A9P0MTD4"/>
<accession>A0A9P0MTD4</accession>
<dbReference type="Proteomes" id="UP001152798">
    <property type="component" value="Chromosome 5"/>
</dbReference>
<evidence type="ECO:0000313" key="3">
    <source>
        <dbReference type="Proteomes" id="UP001152798"/>
    </source>
</evidence>
<sequence>MTSFHSSNDFLGFFIAGCVHKIILAITFFFICRNFLHWYDGHGALCIYPL</sequence>
<keyword evidence="1" id="KW-0812">Transmembrane</keyword>
<reference evidence="2" key="1">
    <citation type="submission" date="2022-01" db="EMBL/GenBank/DDBJ databases">
        <authorList>
            <person name="King R."/>
        </authorList>
    </citation>
    <scope>NUCLEOTIDE SEQUENCE</scope>
</reference>
<proteinExistence type="predicted"/>
<gene>
    <name evidence="2" type="ORF">NEZAVI_LOCUS10817</name>
</gene>
<protein>
    <submittedName>
        <fullName evidence="2">Uncharacterized protein</fullName>
    </submittedName>
</protein>
<evidence type="ECO:0000256" key="1">
    <source>
        <dbReference type="SAM" id="Phobius"/>
    </source>
</evidence>
<dbReference type="EMBL" id="OV725081">
    <property type="protein sequence ID" value="CAH1401877.1"/>
    <property type="molecule type" value="Genomic_DNA"/>
</dbReference>